<dbReference type="RefSeq" id="WP_203760531.1">
    <property type="nucleotide sequence ID" value="NZ_BAAABO010000025.1"/>
</dbReference>
<gene>
    <name evidence="1" type="ORF">Ade02nite_12330</name>
</gene>
<proteinExistence type="predicted"/>
<name>A0ABQ3XY29_9ACTN</name>
<comment type="caution">
    <text evidence="1">The sequence shown here is derived from an EMBL/GenBank/DDBJ whole genome shotgun (WGS) entry which is preliminary data.</text>
</comment>
<evidence type="ECO:0000313" key="2">
    <source>
        <dbReference type="Proteomes" id="UP000609879"/>
    </source>
</evidence>
<dbReference type="EMBL" id="BOMI01000017">
    <property type="protein sequence ID" value="GID72592.1"/>
    <property type="molecule type" value="Genomic_DNA"/>
</dbReference>
<organism evidence="1 2">
    <name type="scientific">Paractinoplanes deccanensis</name>
    <dbReference type="NCBI Taxonomy" id="113561"/>
    <lineage>
        <taxon>Bacteria</taxon>
        <taxon>Bacillati</taxon>
        <taxon>Actinomycetota</taxon>
        <taxon>Actinomycetes</taxon>
        <taxon>Micromonosporales</taxon>
        <taxon>Micromonosporaceae</taxon>
        <taxon>Paractinoplanes</taxon>
    </lineage>
</organism>
<dbReference type="Proteomes" id="UP000609879">
    <property type="component" value="Unassembled WGS sequence"/>
</dbReference>
<protein>
    <submittedName>
        <fullName evidence="1">Uncharacterized protein</fullName>
    </submittedName>
</protein>
<accession>A0ABQ3XY29</accession>
<evidence type="ECO:0000313" key="1">
    <source>
        <dbReference type="EMBL" id="GID72592.1"/>
    </source>
</evidence>
<reference evidence="1 2" key="1">
    <citation type="submission" date="2021-01" db="EMBL/GenBank/DDBJ databases">
        <title>Whole genome shotgun sequence of Actinoplanes deccanensis NBRC 13994.</title>
        <authorList>
            <person name="Komaki H."/>
            <person name="Tamura T."/>
        </authorList>
    </citation>
    <scope>NUCLEOTIDE SEQUENCE [LARGE SCALE GENOMIC DNA]</scope>
    <source>
        <strain evidence="1 2">NBRC 13994</strain>
    </source>
</reference>
<sequence>MERQTRALPQEDLAALLGLVVVVDGELLAGRLPPELTERLISRLLPAGASAGELNAALSDLAQRLHWAAGHGVDHPPPMRHTGHELAVPAGAVAACVAALREMGAESVREEPGPMIVAAFPELAPDPAYERRVEQLTALAATCGGEYRGASW</sequence>
<keyword evidence="2" id="KW-1185">Reference proteome</keyword>